<comment type="subcellular location">
    <subcellularLocation>
        <location evidence="1 6 7">Nucleus</location>
    </subcellularLocation>
</comment>
<dbReference type="EMBL" id="OX597830">
    <property type="protein sequence ID" value="CAI9735326.1"/>
    <property type="molecule type" value="Genomic_DNA"/>
</dbReference>
<dbReference type="GO" id="GO:0048663">
    <property type="term" value="P:neuron fate commitment"/>
    <property type="evidence" value="ECO:0007669"/>
    <property type="project" value="UniProtKB-ARBA"/>
</dbReference>
<organism evidence="9 10">
    <name type="scientific">Octopus vulgaris</name>
    <name type="common">Common octopus</name>
    <dbReference type="NCBI Taxonomy" id="6645"/>
    <lineage>
        <taxon>Eukaryota</taxon>
        <taxon>Metazoa</taxon>
        <taxon>Spiralia</taxon>
        <taxon>Lophotrochozoa</taxon>
        <taxon>Mollusca</taxon>
        <taxon>Cephalopoda</taxon>
        <taxon>Coleoidea</taxon>
        <taxon>Octopodiformes</taxon>
        <taxon>Octopoda</taxon>
        <taxon>Incirrata</taxon>
        <taxon>Octopodidae</taxon>
        <taxon>Octopus</taxon>
    </lineage>
</organism>
<dbReference type="GO" id="GO:0005634">
    <property type="term" value="C:nucleus"/>
    <property type="evidence" value="ECO:0007669"/>
    <property type="project" value="UniProtKB-SubCell"/>
</dbReference>
<keyword evidence="2" id="KW-0217">Developmental protein</keyword>
<dbReference type="PRINTS" id="PR00024">
    <property type="entry name" value="HOMEOBOX"/>
</dbReference>
<evidence type="ECO:0000313" key="10">
    <source>
        <dbReference type="Proteomes" id="UP001162480"/>
    </source>
</evidence>
<proteinExistence type="predicted"/>
<feature type="DNA-binding region" description="Homeobox" evidence="6">
    <location>
        <begin position="65"/>
        <end position="124"/>
    </location>
</feature>
<dbReference type="GO" id="GO:0003677">
    <property type="term" value="F:DNA binding"/>
    <property type="evidence" value="ECO:0007669"/>
    <property type="project" value="UniProtKB-UniRule"/>
</dbReference>
<dbReference type="InterPro" id="IPR000047">
    <property type="entry name" value="HTH_motif"/>
</dbReference>
<keyword evidence="4 6" id="KW-0371">Homeobox</keyword>
<dbReference type="PROSITE" id="PS50071">
    <property type="entry name" value="HOMEOBOX_2"/>
    <property type="match status" value="1"/>
</dbReference>
<feature type="domain" description="Homeobox" evidence="8">
    <location>
        <begin position="63"/>
        <end position="123"/>
    </location>
</feature>
<dbReference type="SMART" id="SM00389">
    <property type="entry name" value="HOX"/>
    <property type="match status" value="1"/>
</dbReference>
<evidence type="ECO:0000313" key="9">
    <source>
        <dbReference type="EMBL" id="CAI9735326.1"/>
    </source>
</evidence>
<evidence type="ECO:0000256" key="4">
    <source>
        <dbReference type="ARBA" id="ARBA00023155"/>
    </source>
</evidence>
<evidence type="ECO:0000256" key="6">
    <source>
        <dbReference type="PROSITE-ProRule" id="PRU00108"/>
    </source>
</evidence>
<dbReference type="Pfam" id="PF00046">
    <property type="entry name" value="Homeodomain"/>
    <property type="match status" value="1"/>
</dbReference>
<dbReference type="SUPFAM" id="SSF46689">
    <property type="entry name" value="Homeodomain-like"/>
    <property type="match status" value="1"/>
</dbReference>
<accession>A0AA36BKT3</accession>
<dbReference type="Proteomes" id="UP001162480">
    <property type="component" value="Chromosome 17"/>
</dbReference>
<dbReference type="Gene3D" id="1.10.10.60">
    <property type="entry name" value="Homeodomain-like"/>
    <property type="match status" value="1"/>
</dbReference>
<evidence type="ECO:0000256" key="2">
    <source>
        <dbReference type="ARBA" id="ARBA00022473"/>
    </source>
</evidence>
<evidence type="ECO:0000259" key="8">
    <source>
        <dbReference type="PROSITE" id="PS50071"/>
    </source>
</evidence>
<name>A0AA36BKT3_OCTVU</name>
<dbReference type="InterPro" id="IPR050848">
    <property type="entry name" value="Homeobox_TF"/>
</dbReference>
<evidence type="ECO:0000256" key="5">
    <source>
        <dbReference type="ARBA" id="ARBA00023242"/>
    </source>
</evidence>
<dbReference type="CDD" id="cd00086">
    <property type="entry name" value="homeodomain"/>
    <property type="match status" value="1"/>
</dbReference>
<dbReference type="InterPro" id="IPR009057">
    <property type="entry name" value="Homeodomain-like_sf"/>
</dbReference>
<dbReference type="InterPro" id="IPR001356">
    <property type="entry name" value="HD"/>
</dbReference>
<evidence type="ECO:0000256" key="7">
    <source>
        <dbReference type="RuleBase" id="RU000682"/>
    </source>
</evidence>
<gene>
    <name evidence="9" type="ORF">OCTVUL_1B009845</name>
</gene>
<dbReference type="AlphaFoldDB" id="A0AA36BKT3"/>
<protein>
    <submittedName>
        <fullName evidence="9">Homeobox rough-like</fullName>
    </submittedName>
</protein>
<dbReference type="PRINTS" id="PR00031">
    <property type="entry name" value="HTHREPRESSR"/>
</dbReference>
<dbReference type="FunFam" id="1.10.10.60:FF:000417">
    <property type="entry name" value="Even-skipped homeobox 1"/>
    <property type="match status" value="1"/>
</dbReference>
<dbReference type="InterPro" id="IPR017970">
    <property type="entry name" value="Homeobox_CS"/>
</dbReference>
<dbReference type="InterPro" id="IPR020479">
    <property type="entry name" value="HD_metazoa"/>
</dbReference>
<keyword evidence="3 6" id="KW-0238">DNA-binding</keyword>
<evidence type="ECO:0000256" key="3">
    <source>
        <dbReference type="ARBA" id="ARBA00023125"/>
    </source>
</evidence>
<keyword evidence="10" id="KW-1185">Reference proteome</keyword>
<reference evidence="9" key="1">
    <citation type="submission" date="2023-08" db="EMBL/GenBank/DDBJ databases">
        <authorList>
            <person name="Alioto T."/>
            <person name="Alioto T."/>
            <person name="Gomez Garrido J."/>
        </authorList>
    </citation>
    <scope>NUCLEOTIDE SEQUENCE</scope>
</reference>
<keyword evidence="5 6" id="KW-0539">Nucleus</keyword>
<dbReference type="GO" id="GO:0000981">
    <property type="term" value="F:DNA-binding transcription factor activity, RNA polymerase II-specific"/>
    <property type="evidence" value="ECO:0007669"/>
    <property type="project" value="InterPro"/>
</dbReference>
<sequence>MAGTTNKPITFSSLQTTPLSDSRELALPVGFYSSGPSLYSEFPNLNLSGALPALFQRRKRKENRPRRQRTTFTSEQTLKLELEYNRTEYITRPRRFELAEMLNLTETQIKIWFQNRRAKDKRIEKAQMDQQMRALGYGGAGNPYSLTSSYPTFCGGCYYKPSAAIEPAPTFPPPFRLV</sequence>
<dbReference type="PROSITE" id="PS00027">
    <property type="entry name" value="HOMEOBOX_1"/>
    <property type="match status" value="1"/>
</dbReference>
<dbReference type="PANTHER" id="PTHR24333:SF8">
    <property type="entry name" value="HOMEOBOX PROTEIN CEH-62"/>
    <property type="match status" value="1"/>
</dbReference>
<dbReference type="PANTHER" id="PTHR24333">
    <property type="entry name" value="HOMEO BOX HB9 LIKE A-RELATED"/>
    <property type="match status" value="1"/>
</dbReference>
<evidence type="ECO:0000256" key="1">
    <source>
        <dbReference type="ARBA" id="ARBA00004123"/>
    </source>
</evidence>